<keyword evidence="1" id="KW-0732">Signal</keyword>
<evidence type="ECO:0008006" key="4">
    <source>
        <dbReference type="Google" id="ProtNLM"/>
    </source>
</evidence>
<sequence length="234" mass="26065">MYKLTIAIILMSLVGCASVPANYGKPEVGSKIGVMLLIDESPTYQHIGTTIFSNKNLSETSNSNYHQKFNHKISTILTNHGHIPKLIAANPSLLENKNSLFSYIDFKDKYKATLDKIAQENTLDFIVIVYPPSGPAWVNSSAYLSGYGLYSRCIFGSCDAYALNYVSARIYDAKNKTSLNPMDFGFFEQVPMPEVNIPDEPNEIQAEQVDAAADKALNNFMTKFTEMLKTSEFI</sequence>
<evidence type="ECO:0000256" key="1">
    <source>
        <dbReference type="SAM" id="SignalP"/>
    </source>
</evidence>
<dbReference type="OrthoDB" id="6328918at2"/>
<dbReference type="Proteomes" id="UP000006263">
    <property type="component" value="Unassembled WGS sequence"/>
</dbReference>
<dbReference type="EMBL" id="BAEP01000064">
    <property type="protein sequence ID" value="GAC25573.1"/>
    <property type="molecule type" value="Genomic_DNA"/>
</dbReference>
<proteinExistence type="predicted"/>
<evidence type="ECO:0000313" key="3">
    <source>
        <dbReference type="Proteomes" id="UP000006263"/>
    </source>
</evidence>
<feature type="chain" id="PRO_5003898131" description="Lipoprotein" evidence="1">
    <location>
        <begin position="18"/>
        <end position="234"/>
    </location>
</feature>
<dbReference type="RefSeq" id="WP_006993724.1">
    <property type="nucleotide sequence ID" value="NZ_BAEP01000064.1"/>
</dbReference>
<feature type="signal peptide" evidence="1">
    <location>
        <begin position="1"/>
        <end position="17"/>
    </location>
</feature>
<organism evidence="2 3">
    <name type="scientific">Paraglaciecola mesophila KMM 241</name>
    <dbReference type="NCBI Taxonomy" id="1128912"/>
    <lineage>
        <taxon>Bacteria</taxon>
        <taxon>Pseudomonadati</taxon>
        <taxon>Pseudomonadota</taxon>
        <taxon>Gammaproteobacteria</taxon>
        <taxon>Alteromonadales</taxon>
        <taxon>Alteromonadaceae</taxon>
        <taxon>Paraglaciecola</taxon>
    </lineage>
</organism>
<comment type="caution">
    <text evidence="2">The sequence shown here is derived from an EMBL/GenBank/DDBJ whole genome shotgun (WGS) entry which is preliminary data.</text>
</comment>
<name>K6Z9B3_9ALTE</name>
<evidence type="ECO:0000313" key="2">
    <source>
        <dbReference type="EMBL" id="GAC25573.1"/>
    </source>
</evidence>
<protein>
    <recommendedName>
        <fullName evidence="4">Lipoprotein</fullName>
    </recommendedName>
</protein>
<reference evidence="2 3" key="1">
    <citation type="journal article" date="2017" name="Antonie Van Leeuwenhoek">
        <title>Rhizobium rhizosphaerae sp. nov., a novel species isolated from rice rhizosphere.</title>
        <authorList>
            <person name="Zhao J.J."/>
            <person name="Zhang J."/>
            <person name="Zhang R.J."/>
            <person name="Zhang C.W."/>
            <person name="Yin H.Q."/>
            <person name="Zhang X.X."/>
        </authorList>
    </citation>
    <scope>NUCLEOTIDE SEQUENCE [LARGE SCALE GENOMIC DNA]</scope>
    <source>
        <strain evidence="2 3">KMM 241</strain>
    </source>
</reference>
<dbReference type="AlphaFoldDB" id="K6Z9B3"/>
<accession>K6Z9B3</accession>
<gene>
    <name evidence="2" type="ORF">GMES_3295</name>
</gene>
<dbReference type="PROSITE" id="PS51257">
    <property type="entry name" value="PROKAR_LIPOPROTEIN"/>
    <property type="match status" value="1"/>
</dbReference>